<dbReference type="Proteomes" id="UP000319004">
    <property type="component" value="Chromosome"/>
</dbReference>
<dbReference type="AlphaFoldDB" id="A0A518HZZ4"/>
<evidence type="ECO:0000256" key="1">
    <source>
        <dbReference type="SAM" id="MobiDB-lite"/>
    </source>
</evidence>
<feature type="region of interest" description="Disordered" evidence="1">
    <location>
        <begin position="17"/>
        <end position="40"/>
    </location>
</feature>
<keyword evidence="3" id="KW-1185">Reference proteome</keyword>
<feature type="compositionally biased region" description="Basic and acidic residues" evidence="1">
    <location>
        <begin position="18"/>
        <end position="39"/>
    </location>
</feature>
<protein>
    <submittedName>
        <fullName evidence="2">Uncharacterized protein</fullName>
    </submittedName>
</protein>
<dbReference type="KEGG" id="snep:Enr13x_62460"/>
<proteinExistence type="predicted"/>
<name>A0A518HZZ4_9BACT</name>
<organism evidence="2 3">
    <name type="scientific">Stieleria neptunia</name>
    <dbReference type="NCBI Taxonomy" id="2527979"/>
    <lineage>
        <taxon>Bacteria</taxon>
        <taxon>Pseudomonadati</taxon>
        <taxon>Planctomycetota</taxon>
        <taxon>Planctomycetia</taxon>
        <taxon>Pirellulales</taxon>
        <taxon>Pirellulaceae</taxon>
        <taxon>Stieleria</taxon>
    </lineage>
</organism>
<gene>
    <name evidence="2" type="ORF">Enr13x_62460</name>
</gene>
<evidence type="ECO:0000313" key="2">
    <source>
        <dbReference type="EMBL" id="QDV46337.1"/>
    </source>
</evidence>
<reference evidence="2 3" key="1">
    <citation type="submission" date="2019-03" db="EMBL/GenBank/DDBJ databases">
        <title>Deep-cultivation of Planctomycetes and their phenomic and genomic characterization uncovers novel biology.</title>
        <authorList>
            <person name="Wiegand S."/>
            <person name="Jogler M."/>
            <person name="Boedeker C."/>
            <person name="Pinto D."/>
            <person name="Vollmers J."/>
            <person name="Rivas-Marin E."/>
            <person name="Kohn T."/>
            <person name="Peeters S.H."/>
            <person name="Heuer A."/>
            <person name="Rast P."/>
            <person name="Oberbeckmann S."/>
            <person name="Bunk B."/>
            <person name="Jeske O."/>
            <person name="Meyerdierks A."/>
            <person name="Storesund J.E."/>
            <person name="Kallscheuer N."/>
            <person name="Luecker S."/>
            <person name="Lage O.M."/>
            <person name="Pohl T."/>
            <person name="Merkel B.J."/>
            <person name="Hornburger P."/>
            <person name="Mueller R.-W."/>
            <person name="Bruemmer F."/>
            <person name="Labrenz M."/>
            <person name="Spormann A.M."/>
            <person name="Op den Camp H."/>
            <person name="Overmann J."/>
            <person name="Amann R."/>
            <person name="Jetten M.S.M."/>
            <person name="Mascher T."/>
            <person name="Medema M.H."/>
            <person name="Devos D.P."/>
            <person name="Kaster A.-K."/>
            <person name="Ovreas L."/>
            <person name="Rohde M."/>
            <person name="Galperin M.Y."/>
            <person name="Jogler C."/>
        </authorList>
    </citation>
    <scope>NUCLEOTIDE SEQUENCE [LARGE SCALE GENOMIC DNA]</scope>
    <source>
        <strain evidence="2 3">Enr13</strain>
    </source>
</reference>
<dbReference type="EMBL" id="CP037423">
    <property type="protein sequence ID" value="QDV46337.1"/>
    <property type="molecule type" value="Genomic_DNA"/>
</dbReference>
<sequence>MDRGRKVVRGTKYFQPRAPEESKGSITENFKKLGPERKSNSSVTTTIRNYFSKALSIFLGRGGKSVQTALRASP</sequence>
<evidence type="ECO:0000313" key="3">
    <source>
        <dbReference type="Proteomes" id="UP000319004"/>
    </source>
</evidence>
<accession>A0A518HZZ4</accession>